<sequence>RLQNEIDQLLEDTNGQPSYVTINNMEYLDAVLKEALRVYPVAMVYDRICVRDFELPPALTGAKPYVVKKGDLLWIPVYALHHDIKYFKEPE</sequence>
<keyword evidence="14" id="KW-1185">Reference proteome</keyword>
<evidence type="ECO:0000313" key="13">
    <source>
        <dbReference type="EMBL" id="EFN82479.1"/>
    </source>
</evidence>
<dbReference type="GO" id="GO:0005789">
    <property type="term" value="C:endoplasmic reticulum membrane"/>
    <property type="evidence" value="ECO:0007669"/>
    <property type="project" value="UniProtKB-SubCell"/>
</dbReference>
<evidence type="ECO:0000256" key="8">
    <source>
        <dbReference type="ARBA" id="ARBA00022848"/>
    </source>
</evidence>
<keyword evidence="12" id="KW-0472">Membrane</keyword>
<dbReference type="InParanoid" id="E2BPA1"/>
<dbReference type="GO" id="GO:0020037">
    <property type="term" value="F:heme binding"/>
    <property type="evidence" value="ECO:0007669"/>
    <property type="project" value="InterPro"/>
</dbReference>
<dbReference type="Gene3D" id="1.10.630.10">
    <property type="entry name" value="Cytochrome P450"/>
    <property type="match status" value="1"/>
</dbReference>
<dbReference type="InterPro" id="IPR036396">
    <property type="entry name" value="Cyt_P450_sf"/>
</dbReference>
<evidence type="ECO:0000313" key="14">
    <source>
        <dbReference type="Proteomes" id="UP000008237"/>
    </source>
</evidence>
<dbReference type="InterPro" id="IPR050476">
    <property type="entry name" value="Insect_CytP450_Detox"/>
</dbReference>
<dbReference type="PANTHER" id="PTHR24292:SF54">
    <property type="entry name" value="CYP9F3-RELATED"/>
    <property type="match status" value="1"/>
</dbReference>
<keyword evidence="6" id="KW-0479">Metal-binding</keyword>
<evidence type="ECO:0000256" key="10">
    <source>
        <dbReference type="ARBA" id="ARBA00023004"/>
    </source>
</evidence>
<accession>E2BPA1</accession>
<evidence type="ECO:0000256" key="7">
    <source>
        <dbReference type="ARBA" id="ARBA00022824"/>
    </source>
</evidence>
<evidence type="ECO:0000256" key="5">
    <source>
        <dbReference type="ARBA" id="ARBA00022617"/>
    </source>
</evidence>
<name>E2BPA1_HARSA</name>
<keyword evidence="11" id="KW-0503">Monooxygenase</keyword>
<dbReference type="InterPro" id="IPR001128">
    <property type="entry name" value="Cyt_P450"/>
</dbReference>
<keyword evidence="10" id="KW-0408">Iron</keyword>
<dbReference type="GO" id="GO:0004497">
    <property type="term" value="F:monooxygenase activity"/>
    <property type="evidence" value="ECO:0007669"/>
    <property type="project" value="UniProtKB-KW"/>
</dbReference>
<evidence type="ECO:0000256" key="6">
    <source>
        <dbReference type="ARBA" id="ARBA00022723"/>
    </source>
</evidence>
<comment type="cofactor">
    <cofactor evidence="1">
        <name>heme</name>
        <dbReference type="ChEBI" id="CHEBI:30413"/>
    </cofactor>
</comment>
<evidence type="ECO:0000256" key="11">
    <source>
        <dbReference type="ARBA" id="ARBA00023033"/>
    </source>
</evidence>
<protein>
    <submittedName>
        <fullName evidence="13">Cytochrome P450 9e2</fullName>
    </submittedName>
</protein>
<dbReference type="AlphaFoldDB" id="E2BPA1"/>
<feature type="non-terminal residue" evidence="13">
    <location>
        <position position="1"/>
    </location>
</feature>
<reference evidence="13 14" key="1">
    <citation type="journal article" date="2010" name="Science">
        <title>Genomic comparison of the ants Camponotus floridanus and Harpegnathos saltator.</title>
        <authorList>
            <person name="Bonasio R."/>
            <person name="Zhang G."/>
            <person name="Ye C."/>
            <person name="Mutti N.S."/>
            <person name="Fang X."/>
            <person name="Qin N."/>
            <person name="Donahue G."/>
            <person name="Yang P."/>
            <person name="Li Q."/>
            <person name="Li C."/>
            <person name="Zhang P."/>
            <person name="Huang Z."/>
            <person name="Berger S.L."/>
            <person name="Reinberg D."/>
            <person name="Wang J."/>
            <person name="Liebig J."/>
        </authorList>
    </citation>
    <scope>NUCLEOTIDE SEQUENCE [LARGE SCALE GENOMIC DNA]</scope>
    <source>
        <strain evidence="13 14">R22 G/1</strain>
    </source>
</reference>
<evidence type="ECO:0000256" key="2">
    <source>
        <dbReference type="ARBA" id="ARBA00004174"/>
    </source>
</evidence>
<comment type="subcellular location">
    <subcellularLocation>
        <location evidence="3">Endoplasmic reticulum membrane</location>
        <topology evidence="3">Peripheral membrane protein</topology>
    </subcellularLocation>
    <subcellularLocation>
        <location evidence="2">Microsome membrane</location>
        <topology evidence="2">Peripheral membrane protein</topology>
    </subcellularLocation>
</comment>
<gene>
    <name evidence="13" type="ORF">EAI_00027</name>
</gene>
<evidence type="ECO:0000256" key="1">
    <source>
        <dbReference type="ARBA" id="ARBA00001971"/>
    </source>
</evidence>
<evidence type="ECO:0000256" key="9">
    <source>
        <dbReference type="ARBA" id="ARBA00023002"/>
    </source>
</evidence>
<evidence type="ECO:0000256" key="12">
    <source>
        <dbReference type="ARBA" id="ARBA00023136"/>
    </source>
</evidence>
<comment type="similarity">
    <text evidence="4">Belongs to the cytochrome P450 family.</text>
</comment>
<keyword evidence="7" id="KW-0256">Endoplasmic reticulum</keyword>
<proteinExistence type="inferred from homology"/>
<dbReference type="Proteomes" id="UP000008237">
    <property type="component" value="Unassembled WGS sequence"/>
</dbReference>
<dbReference type="OMA" id="YDRICVR"/>
<keyword evidence="8" id="KW-0492">Microsome</keyword>
<evidence type="ECO:0000256" key="3">
    <source>
        <dbReference type="ARBA" id="ARBA00004406"/>
    </source>
</evidence>
<dbReference type="EMBL" id="GL449555">
    <property type="protein sequence ID" value="EFN82479.1"/>
    <property type="molecule type" value="Genomic_DNA"/>
</dbReference>
<dbReference type="SUPFAM" id="SSF48264">
    <property type="entry name" value="Cytochrome P450"/>
    <property type="match status" value="1"/>
</dbReference>
<keyword evidence="9" id="KW-0560">Oxidoreductase</keyword>
<keyword evidence="5" id="KW-0349">Heme</keyword>
<dbReference type="Pfam" id="PF00067">
    <property type="entry name" value="p450"/>
    <property type="match status" value="1"/>
</dbReference>
<evidence type="ECO:0000256" key="4">
    <source>
        <dbReference type="ARBA" id="ARBA00010617"/>
    </source>
</evidence>
<dbReference type="GO" id="GO:0005506">
    <property type="term" value="F:iron ion binding"/>
    <property type="evidence" value="ECO:0007669"/>
    <property type="project" value="InterPro"/>
</dbReference>
<dbReference type="GO" id="GO:0016705">
    <property type="term" value="F:oxidoreductase activity, acting on paired donors, with incorporation or reduction of molecular oxygen"/>
    <property type="evidence" value="ECO:0007669"/>
    <property type="project" value="InterPro"/>
</dbReference>
<dbReference type="OrthoDB" id="2789670at2759"/>
<dbReference type="PANTHER" id="PTHR24292">
    <property type="entry name" value="CYTOCHROME P450"/>
    <property type="match status" value="1"/>
</dbReference>
<feature type="non-terminal residue" evidence="13">
    <location>
        <position position="91"/>
    </location>
</feature>
<organism evidence="14">
    <name type="scientific">Harpegnathos saltator</name>
    <name type="common">Jerdon's jumping ant</name>
    <dbReference type="NCBI Taxonomy" id="610380"/>
    <lineage>
        <taxon>Eukaryota</taxon>
        <taxon>Metazoa</taxon>
        <taxon>Ecdysozoa</taxon>
        <taxon>Arthropoda</taxon>
        <taxon>Hexapoda</taxon>
        <taxon>Insecta</taxon>
        <taxon>Pterygota</taxon>
        <taxon>Neoptera</taxon>
        <taxon>Endopterygota</taxon>
        <taxon>Hymenoptera</taxon>
        <taxon>Apocrita</taxon>
        <taxon>Aculeata</taxon>
        <taxon>Formicoidea</taxon>
        <taxon>Formicidae</taxon>
        <taxon>Ponerinae</taxon>
        <taxon>Ponerini</taxon>
        <taxon>Harpegnathos</taxon>
    </lineage>
</organism>